<dbReference type="EMBL" id="HG002068">
    <property type="protein sequence ID" value="CDF39688.1"/>
    <property type="molecule type" value="Genomic_DNA"/>
</dbReference>
<dbReference type="GeneID" id="17317701"/>
<protein>
    <submittedName>
        <fullName evidence="2">Uncharacterized protein</fullName>
    </submittedName>
</protein>
<keyword evidence="1" id="KW-1133">Transmembrane helix</keyword>
<evidence type="ECO:0000256" key="1">
    <source>
        <dbReference type="SAM" id="Phobius"/>
    </source>
</evidence>
<keyword evidence="1" id="KW-0812">Transmembrane</keyword>
<dbReference type="KEGG" id="ccp:CHC_T00000411001"/>
<name>R7QPI3_CHOCR</name>
<dbReference type="RefSeq" id="XP_005709982.1">
    <property type="nucleotide sequence ID" value="XM_005709925.1"/>
</dbReference>
<reference evidence="3" key="1">
    <citation type="journal article" date="2013" name="Proc. Natl. Acad. Sci. U.S.A.">
        <title>Genome structure and metabolic features in the red seaweed Chondrus crispus shed light on evolution of the Archaeplastida.</title>
        <authorList>
            <person name="Collen J."/>
            <person name="Porcel B."/>
            <person name="Carre W."/>
            <person name="Ball S.G."/>
            <person name="Chaparro C."/>
            <person name="Tonon T."/>
            <person name="Barbeyron T."/>
            <person name="Michel G."/>
            <person name="Noel B."/>
            <person name="Valentin K."/>
            <person name="Elias M."/>
            <person name="Artiguenave F."/>
            <person name="Arun A."/>
            <person name="Aury J.M."/>
            <person name="Barbosa-Neto J.F."/>
            <person name="Bothwell J.H."/>
            <person name="Bouget F.Y."/>
            <person name="Brillet L."/>
            <person name="Cabello-Hurtado F."/>
            <person name="Capella-Gutierrez S."/>
            <person name="Charrier B."/>
            <person name="Cladiere L."/>
            <person name="Cock J.M."/>
            <person name="Coelho S.M."/>
            <person name="Colleoni C."/>
            <person name="Czjzek M."/>
            <person name="Da Silva C."/>
            <person name="Delage L."/>
            <person name="Denoeud F."/>
            <person name="Deschamps P."/>
            <person name="Dittami S.M."/>
            <person name="Gabaldon T."/>
            <person name="Gachon C.M."/>
            <person name="Groisillier A."/>
            <person name="Herve C."/>
            <person name="Jabbari K."/>
            <person name="Katinka M."/>
            <person name="Kloareg B."/>
            <person name="Kowalczyk N."/>
            <person name="Labadie K."/>
            <person name="Leblanc C."/>
            <person name="Lopez P.J."/>
            <person name="McLachlan D.H."/>
            <person name="Meslet-Cladiere L."/>
            <person name="Moustafa A."/>
            <person name="Nehr Z."/>
            <person name="Nyvall Collen P."/>
            <person name="Panaud O."/>
            <person name="Partensky F."/>
            <person name="Poulain J."/>
            <person name="Rensing S.A."/>
            <person name="Rousvoal S."/>
            <person name="Samson G."/>
            <person name="Symeonidi A."/>
            <person name="Weissenbach J."/>
            <person name="Zambounis A."/>
            <person name="Wincker P."/>
            <person name="Boyen C."/>
        </authorList>
    </citation>
    <scope>NUCLEOTIDE SEQUENCE [LARGE SCALE GENOMIC DNA]</scope>
    <source>
        <strain evidence="3">cv. Stackhouse</strain>
    </source>
</reference>
<keyword evidence="1" id="KW-0472">Membrane</keyword>
<dbReference type="Proteomes" id="UP000012073">
    <property type="component" value="Unassembled WGS sequence"/>
</dbReference>
<dbReference type="Gramene" id="CDF39688">
    <property type="protein sequence ID" value="CDF39688"/>
    <property type="gene ID" value="CHC_T00000411001"/>
</dbReference>
<evidence type="ECO:0000313" key="2">
    <source>
        <dbReference type="EMBL" id="CDF39688.1"/>
    </source>
</evidence>
<keyword evidence="3" id="KW-1185">Reference proteome</keyword>
<dbReference type="AlphaFoldDB" id="R7QPI3"/>
<accession>R7QPI3</accession>
<sequence>MPANSFPWQIFTYWSARCCLLDGFAHATRFGVSFLLESFPSECRKSISYRLRSHVRKLRNECSLLHVYFLAALFAQAMCAFLVLFELAHAIQMCTVSKGTIKMICLFARSTISHPNAFTHPILPLCEQRGDGGVCLFNLHMPTFFVEIATATYKVVQVFVRQFRSFSIEYLSHKIDQRSTPHHLCSLQNLDGHHPVHRPKFGLPLLHLLPDHSQFQHVRHELAVLQYIQHLGFAQHRQTHDGKFFVY</sequence>
<organism evidence="2 3">
    <name type="scientific">Chondrus crispus</name>
    <name type="common">Carrageen Irish moss</name>
    <name type="synonym">Polymorpha crispa</name>
    <dbReference type="NCBI Taxonomy" id="2769"/>
    <lineage>
        <taxon>Eukaryota</taxon>
        <taxon>Rhodophyta</taxon>
        <taxon>Florideophyceae</taxon>
        <taxon>Rhodymeniophycidae</taxon>
        <taxon>Gigartinales</taxon>
        <taxon>Gigartinaceae</taxon>
        <taxon>Chondrus</taxon>
    </lineage>
</organism>
<gene>
    <name evidence="2" type="ORF">CHC_T00000411001</name>
</gene>
<proteinExistence type="predicted"/>
<feature type="transmembrane region" description="Helical" evidence="1">
    <location>
        <begin position="65"/>
        <end position="85"/>
    </location>
</feature>
<evidence type="ECO:0000313" key="3">
    <source>
        <dbReference type="Proteomes" id="UP000012073"/>
    </source>
</evidence>